<organism evidence="2 3">
    <name type="scientific">Thalassiosira oceanica</name>
    <name type="common">Marine diatom</name>
    <dbReference type="NCBI Taxonomy" id="159749"/>
    <lineage>
        <taxon>Eukaryota</taxon>
        <taxon>Sar</taxon>
        <taxon>Stramenopiles</taxon>
        <taxon>Ochrophyta</taxon>
        <taxon>Bacillariophyta</taxon>
        <taxon>Coscinodiscophyceae</taxon>
        <taxon>Thalassiosirophycidae</taxon>
        <taxon>Thalassiosirales</taxon>
        <taxon>Thalassiosiraceae</taxon>
        <taxon>Thalassiosira</taxon>
    </lineage>
</organism>
<dbReference type="Proteomes" id="UP000266841">
    <property type="component" value="Unassembled WGS sequence"/>
</dbReference>
<dbReference type="AlphaFoldDB" id="K0T9C3"/>
<feature type="compositionally biased region" description="Basic and acidic residues" evidence="1">
    <location>
        <begin position="69"/>
        <end position="93"/>
    </location>
</feature>
<reference evidence="2 3" key="1">
    <citation type="journal article" date="2012" name="Genome Biol.">
        <title>Genome and low-iron response of an oceanic diatom adapted to chronic iron limitation.</title>
        <authorList>
            <person name="Lommer M."/>
            <person name="Specht M."/>
            <person name="Roy A.S."/>
            <person name="Kraemer L."/>
            <person name="Andreson R."/>
            <person name="Gutowska M.A."/>
            <person name="Wolf J."/>
            <person name="Bergner S.V."/>
            <person name="Schilhabel M.B."/>
            <person name="Klostermeier U.C."/>
            <person name="Beiko R.G."/>
            <person name="Rosenstiel P."/>
            <person name="Hippler M."/>
            <person name="Laroche J."/>
        </authorList>
    </citation>
    <scope>NUCLEOTIDE SEQUENCE [LARGE SCALE GENOMIC DNA]</scope>
    <source>
        <strain evidence="2 3">CCMP1005</strain>
    </source>
</reference>
<accession>K0T9C3</accession>
<evidence type="ECO:0000313" key="3">
    <source>
        <dbReference type="Proteomes" id="UP000266841"/>
    </source>
</evidence>
<proteinExistence type="predicted"/>
<feature type="non-terminal residue" evidence="2">
    <location>
        <position position="1"/>
    </location>
</feature>
<feature type="compositionally biased region" description="Low complexity" evidence="1">
    <location>
        <begin position="12"/>
        <end position="22"/>
    </location>
</feature>
<feature type="compositionally biased region" description="Acidic residues" evidence="1">
    <location>
        <begin position="213"/>
        <end position="229"/>
    </location>
</feature>
<evidence type="ECO:0000313" key="2">
    <source>
        <dbReference type="EMBL" id="EJK75333.1"/>
    </source>
</evidence>
<feature type="compositionally biased region" description="Polar residues" evidence="1">
    <location>
        <begin position="110"/>
        <end position="124"/>
    </location>
</feature>
<protein>
    <submittedName>
        <fullName evidence="2">Uncharacterized protein</fullName>
    </submittedName>
</protein>
<gene>
    <name evidence="2" type="ORF">THAOC_02944</name>
</gene>
<feature type="region of interest" description="Disordered" evidence="1">
    <location>
        <begin position="1"/>
        <end position="28"/>
    </location>
</feature>
<evidence type="ECO:0000256" key="1">
    <source>
        <dbReference type="SAM" id="MobiDB-lite"/>
    </source>
</evidence>
<name>K0T9C3_THAOC</name>
<keyword evidence="3" id="KW-1185">Reference proteome</keyword>
<comment type="caution">
    <text evidence="2">The sequence shown here is derived from an EMBL/GenBank/DDBJ whole genome shotgun (WGS) entry which is preliminary data.</text>
</comment>
<dbReference type="EMBL" id="AGNL01002991">
    <property type="protein sequence ID" value="EJK75333.1"/>
    <property type="molecule type" value="Genomic_DNA"/>
</dbReference>
<feature type="region of interest" description="Disordered" evidence="1">
    <location>
        <begin position="69"/>
        <end position="167"/>
    </location>
</feature>
<feature type="region of interest" description="Disordered" evidence="1">
    <location>
        <begin position="187"/>
        <end position="237"/>
    </location>
</feature>
<sequence>HSERDKRGRPRQGGVRVGTGVDTKGGGHPGTTVAIFSAAMLAGGTGSLTTTSSGLSGPVYLANRDCRAGEEAGGDHVGRGRSRRDGGGRRGGDEEGNDEVIAGAAESRRVLQSATEVINETDSGQLGDGTDPSVTAVAMSRGKHSTISNGPSEPPKRTPPPSANLSIELGSNRFRQRSRLVYGRAVDSVLSRHDTTGDGVGSEHAADGRVFEEGEDEVIEEAAEEEESPAVDNGEVP</sequence>